<accession>A0A5B7J0C6</accession>
<protein>
    <submittedName>
        <fullName evidence="1">Uncharacterized protein</fullName>
    </submittedName>
</protein>
<organism evidence="1 2">
    <name type="scientific">Portunus trituberculatus</name>
    <name type="common">Swimming crab</name>
    <name type="synonym">Neptunus trituberculatus</name>
    <dbReference type="NCBI Taxonomy" id="210409"/>
    <lineage>
        <taxon>Eukaryota</taxon>
        <taxon>Metazoa</taxon>
        <taxon>Ecdysozoa</taxon>
        <taxon>Arthropoda</taxon>
        <taxon>Crustacea</taxon>
        <taxon>Multicrustacea</taxon>
        <taxon>Malacostraca</taxon>
        <taxon>Eumalacostraca</taxon>
        <taxon>Eucarida</taxon>
        <taxon>Decapoda</taxon>
        <taxon>Pleocyemata</taxon>
        <taxon>Brachyura</taxon>
        <taxon>Eubrachyura</taxon>
        <taxon>Portunoidea</taxon>
        <taxon>Portunidae</taxon>
        <taxon>Portuninae</taxon>
        <taxon>Portunus</taxon>
    </lineage>
</organism>
<gene>
    <name evidence="1" type="ORF">E2C01_083135</name>
</gene>
<evidence type="ECO:0000313" key="2">
    <source>
        <dbReference type="Proteomes" id="UP000324222"/>
    </source>
</evidence>
<dbReference type="Proteomes" id="UP000324222">
    <property type="component" value="Unassembled WGS sequence"/>
</dbReference>
<dbReference type="EMBL" id="VSRR010077142">
    <property type="protein sequence ID" value="MPC88235.1"/>
    <property type="molecule type" value="Genomic_DNA"/>
</dbReference>
<dbReference type="AlphaFoldDB" id="A0A5B7J0C6"/>
<name>A0A5B7J0C6_PORTR</name>
<keyword evidence="2" id="KW-1185">Reference proteome</keyword>
<comment type="caution">
    <text evidence="1">The sequence shown here is derived from an EMBL/GenBank/DDBJ whole genome shotgun (WGS) entry which is preliminary data.</text>
</comment>
<sequence length="86" mass="9620">MIILITPITAPHGTFQSSLTSLSRPAKITIPLHCHPSYVHMSPPKQVPKGKMSSPVHCDTKQLAAAEAMREFFINIYKKVSYEKKD</sequence>
<reference evidence="1 2" key="1">
    <citation type="submission" date="2019-05" db="EMBL/GenBank/DDBJ databases">
        <title>Another draft genome of Portunus trituberculatus and its Hox gene families provides insights of decapod evolution.</title>
        <authorList>
            <person name="Jeong J.-H."/>
            <person name="Song I."/>
            <person name="Kim S."/>
            <person name="Choi T."/>
            <person name="Kim D."/>
            <person name="Ryu S."/>
            <person name="Kim W."/>
        </authorList>
    </citation>
    <scope>NUCLEOTIDE SEQUENCE [LARGE SCALE GENOMIC DNA]</scope>
    <source>
        <tissue evidence="1">Muscle</tissue>
    </source>
</reference>
<evidence type="ECO:0000313" key="1">
    <source>
        <dbReference type="EMBL" id="MPC88235.1"/>
    </source>
</evidence>
<proteinExistence type="predicted"/>